<name>A0A1J1HH15_PLARL</name>
<keyword evidence="6" id="KW-0967">Endosome</keyword>
<dbReference type="OMA" id="YAVNALM"/>
<reference evidence="11 12" key="1">
    <citation type="submission" date="2015-04" db="EMBL/GenBank/DDBJ databases">
        <authorList>
            <consortium name="Pathogen Informatics"/>
        </authorList>
    </citation>
    <scope>NUCLEOTIDE SEQUENCE [LARGE SCALE GENOMIC DNA]</scope>
    <source>
        <strain evidence="11 12">SGS1</strain>
    </source>
</reference>
<dbReference type="Pfam" id="PF04652">
    <property type="entry name" value="Vta1"/>
    <property type="match status" value="1"/>
</dbReference>
<sequence>MESKDETHVKENKKINKKSIYFIIKKSEELEKDHLLISFFCILYVIEQLNDYVKNDYTDIEAKNILINCLNKAEKIRPSFDSLDYNELSKFCERLFLGANKNDRYEEITKKTLQMFFTSQIFYEILNHFKKLNDEEKKKYLYAKYKTIYLKKCFDNNIKPEPGTPKNEKEDISELCEDISKDERNYQETINNEISCEDNSISNNDYDIGFQEKKANISDENKKIYNTIDFSSSLKHAQYAVNALMFEDLDTAKYQLKLSLSYLEK</sequence>
<organism evidence="11 12">
    <name type="scientific">Plasmodium relictum</name>
    <dbReference type="NCBI Taxonomy" id="85471"/>
    <lineage>
        <taxon>Eukaryota</taxon>
        <taxon>Sar</taxon>
        <taxon>Alveolata</taxon>
        <taxon>Apicomplexa</taxon>
        <taxon>Aconoidasida</taxon>
        <taxon>Haemosporida</taxon>
        <taxon>Plasmodiidae</taxon>
        <taxon>Plasmodium</taxon>
        <taxon>Plasmodium (Haemamoeba)</taxon>
    </lineage>
</organism>
<dbReference type="InterPro" id="IPR039431">
    <property type="entry name" value="Vta1/CALS_N"/>
</dbReference>
<dbReference type="GeneID" id="39734562"/>
<dbReference type="Gene3D" id="1.20.5.420">
    <property type="entry name" value="Immunoglobulin FC, subunit C"/>
    <property type="match status" value="1"/>
</dbReference>
<accession>A0A1J1HH15</accession>
<evidence type="ECO:0000256" key="2">
    <source>
        <dbReference type="ARBA" id="ARBA00004496"/>
    </source>
</evidence>
<protein>
    <submittedName>
        <fullName evidence="11">Vacuolar protein sorting-associated protein VTA1, putative</fullName>
    </submittedName>
</protein>
<dbReference type="KEGG" id="prel:PRELSG_0214300"/>
<evidence type="ECO:0000256" key="3">
    <source>
        <dbReference type="ARBA" id="ARBA00007895"/>
    </source>
</evidence>
<dbReference type="GO" id="GO:0005771">
    <property type="term" value="C:multivesicular body"/>
    <property type="evidence" value="ECO:0007669"/>
    <property type="project" value="TreeGrafter"/>
</dbReference>
<evidence type="ECO:0000313" key="12">
    <source>
        <dbReference type="Proteomes" id="UP000220158"/>
    </source>
</evidence>
<evidence type="ECO:0000256" key="7">
    <source>
        <dbReference type="ARBA" id="ARBA00022927"/>
    </source>
</evidence>
<evidence type="ECO:0000256" key="5">
    <source>
        <dbReference type="ARBA" id="ARBA00022490"/>
    </source>
</evidence>
<dbReference type="EMBL" id="LN835297">
    <property type="protein sequence ID" value="CRH03117.1"/>
    <property type="molecule type" value="Genomic_DNA"/>
</dbReference>
<dbReference type="GO" id="GO:0015031">
    <property type="term" value="P:protein transport"/>
    <property type="evidence" value="ECO:0007669"/>
    <property type="project" value="UniProtKB-KW"/>
</dbReference>
<keyword evidence="7" id="KW-0653">Protein transport</keyword>
<dbReference type="VEuPathDB" id="PlasmoDB:PRELSG_0214300"/>
<dbReference type="PANTHER" id="PTHR46009">
    <property type="entry name" value="VACUOLAR PROTEIN SORTING-ASSOCIATED PROTEIN VTA1 HOMOLOG"/>
    <property type="match status" value="1"/>
</dbReference>
<dbReference type="Pfam" id="PF18097">
    <property type="entry name" value="Vta1_C"/>
    <property type="match status" value="1"/>
</dbReference>
<dbReference type="Proteomes" id="UP000220158">
    <property type="component" value="Chromosome 2"/>
</dbReference>
<evidence type="ECO:0000256" key="1">
    <source>
        <dbReference type="ARBA" id="ARBA00004481"/>
    </source>
</evidence>
<dbReference type="GO" id="GO:0032511">
    <property type="term" value="P:late endosome to vacuole transport via multivesicular body sorting pathway"/>
    <property type="evidence" value="ECO:0007669"/>
    <property type="project" value="InterPro"/>
</dbReference>
<comment type="subcellular location">
    <subcellularLocation>
        <location evidence="2">Cytoplasm</location>
    </subcellularLocation>
    <subcellularLocation>
        <location evidence="1">Endosome membrane</location>
        <topology evidence="1">Peripheral membrane protein</topology>
    </subcellularLocation>
</comment>
<comment type="similarity">
    <text evidence="3">Belongs to the VTA1 family.</text>
</comment>
<evidence type="ECO:0000313" key="11">
    <source>
        <dbReference type="EMBL" id="CRH03117.1"/>
    </source>
</evidence>
<keyword evidence="12" id="KW-1185">Reference proteome</keyword>
<evidence type="ECO:0000259" key="10">
    <source>
        <dbReference type="Pfam" id="PF18097"/>
    </source>
</evidence>
<gene>
    <name evidence="11" type="ORF">PRELSG_0214300</name>
</gene>
<dbReference type="InterPro" id="IPR023175">
    <property type="entry name" value="Vta1/CALS_N_sf"/>
</dbReference>
<keyword evidence="4" id="KW-0813">Transport</keyword>
<dbReference type="Gene3D" id="1.25.40.270">
    <property type="entry name" value="Vacuolar protein sorting-associated protein vta1"/>
    <property type="match status" value="1"/>
</dbReference>
<evidence type="ECO:0000256" key="4">
    <source>
        <dbReference type="ARBA" id="ARBA00022448"/>
    </source>
</evidence>
<dbReference type="RefSeq" id="XP_028535603.1">
    <property type="nucleotide sequence ID" value="XM_028679933.1"/>
</dbReference>
<keyword evidence="8" id="KW-0472">Membrane</keyword>
<keyword evidence="5" id="KW-0963">Cytoplasm</keyword>
<feature type="domain" description="Vta1/callose synthase N-terminal" evidence="9">
    <location>
        <begin position="20"/>
        <end position="155"/>
    </location>
</feature>
<dbReference type="AlphaFoldDB" id="A0A1J1HH15"/>
<feature type="domain" description="Vta1 C-terminal" evidence="10">
    <location>
        <begin position="235"/>
        <end position="264"/>
    </location>
</feature>
<evidence type="ECO:0000256" key="8">
    <source>
        <dbReference type="ARBA" id="ARBA00023136"/>
    </source>
</evidence>
<evidence type="ECO:0000256" key="6">
    <source>
        <dbReference type="ARBA" id="ARBA00022753"/>
    </source>
</evidence>
<dbReference type="PANTHER" id="PTHR46009:SF1">
    <property type="entry name" value="VACUOLAR PROTEIN SORTING-ASSOCIATED PROTEIN VTA1 HOMOLOG"/>
    <property type="match status" value="1"/>
</dbReference>
<dbReference type="InterPro" id="IPR044538">
    <property type="entry name" value="Vta1-like"/>
</dbReference>
<dbReference type="OrthoDB" id="391137at2759"/>
<evidence type="ECO:0000259" key="9">
    <source>
        <dbReference type="Pfam" id="PF04652"/>
    </source>
</evidence>
<proteinExistence type="inferred from homology"/>
<dbReference type="GO" id="GO:0010008">
    <property type="term" value="C:endosome membrane"/>
    <property type="evidence" value="ECO:0007669"/>
    <property type="project" value="UniProtKB-SubCell"/>
</dbReference>
<dbReference type="InterPro" id="IPR041212">
    <property type="entry name" value="Vta1_C"/>
</dbReference>